<keyword evidence="2" id="KW-0732">Signal</keyword>
<dbReference type="Gene3D" id="2.60.40.1820">
    <property type="match status" value="1"/>
</dbReference>
<organism evidence="4 5">
    <name type="scientific">Chromobacterium haemolyticum</name>
    <dbReference type="NCBI Taxonomy" id="394935"/>
    <lineage>
        <taxon>Bacteria</taxon>
        <taxon>Pseudomonadati</taxon>
        <taxon>Pseudomonadota</taxon>
        <taxon>Betaproteobacteria</taxon>
        <taxon>Neisseriales</taxon>
        <taxon>Chromobacteriaceae</taxon>
        <taxon>Chromobacterium</taxon>
    </lineage>
</organism>
<feature type="domain" description="Water stress and hypersensitive response" evidence="3">
    <location>
        <begin position="27"/>
        <end position="146"/>
    </location>
</feature>
<dbReference type="Pfam" id="PF08139">
    <property type="entry name" value="LPAM_1"/>
    <property type="match status" value="1"/>
</dbReference>
<reference evidence="4 5" key="1">
    <citation type="submission" date="2017-02" db="EMBL/GenBank/DDBJ databases">
        <title>Chromobacterium haemolyticum H5244.</title>
        <authorList>
            <person name="Gulvik C.A."/>
        </authorList>
    </citation>
    <scope>NUCLEOTIDE SEQUENCE [LARGE SCALE GENOMIC DNA]</scope>
    <source>
        <strain evidence="4 5">H5244</strain>
    </source>
</reference>
<dbReference type="AlphaFoldDB" id="A0A1W0DBG2"/>
<dbReference type="PROSITE" id="PS51257">
    <property type="entry name" value="PROKAR_LIPOPROTEIN"/>
    <property type="match status" value="1"/>
</dbReference>
<dbReference type="InterPro" id="IPR012640">
    <property type="entry name" value="Membr_lipoprot_lipid_attach_CS"/>
</dbReference>
<gene>
    <name evidence="4" type="ORF">B0T45_01440</name>
</gene>
<accession>A0A1W0DBG2</accession>
<dbReference type="OrthoDB" id="5421820at2"/>
<dbReference type="EMBL" id="MUKV01000001">
    <property type="protein sequence ID" value="OQS44288.1"/>
    <property type="molecule type" value="Genomic_DNA"/>
</dbReference>
<dbReference type="RefSeq" id="WP_019103416.1">
    <property type="nucleotide sequence ID" value="NZ_CAEE01000891.1"/>
</dbReference>
<sequence length="150" mass="15939">MKRYLSVALFALLLSGCAALNYQKPQVSIADVKPGKATLFEQSFEVSLRVSNPNNLALNAKGMTLELNVAGEKLATGVSNQAIAVPALGEGVVTLQLHTSLAGWLKQIGKAMEAGNGGKLEYQLNGTLEDLNGMGRVPFRSKGEWKLPGQ</sequence>
<dbReference type="SUPFAM" id="SSF117070">
    <property type="entry name" value="LEA14-like"/>
    <property type="match status" value="1"/>
</dbReference>
<evidence type="ECO:0000313" key="4">
    <source>
        <dbReference type="EMBL" id="OQS44288.1"/>
    </source>
</evidence>
<dbReference type="Pfam" id="PF03168">
    <property type="entry name" value="LEA_2"/>
    <property type="match status" value="1"/>
</dbReference>
<evidence type="ECO:0000256" key="1">
    <source>
        <dbReference type="ARBA" id="ARBA00017922"/>
    </source>
</evidence>
<evidence type="ECO:0000256" key="2">
    <source>
        <dbReference type="ARBA" id="ARBA00022729"/>
    </source>
</evidence>
<dbReference type="InterPro" id="IPR013990">
    <property type="entry name" value="WHy-dom"/>
</dbReference>
<protein>
    <recommendedName>
        <fullName evidence="1">Type IV secretion system putative lipoprotein virB7</fullName>
    </recommendedName>
</protein>
<dbReference type="InterPro" id="IPR004864">
    <property type="entry name" value="LEA_2"/>
</dbReference>
<evidence type="ECO:0000313" key="5">
    <source>
        <dbReference type="Proteomes" id="UP000192721"/>
    </source>
</evidence>
<comment type="caution">
    <text evidence="4">The sequence shown here is derived from an EMBL/GenBank/DDBJ whole genome shotgun (WGS) entry which is preliminary data.</text>
</comment>
<evidence type="ECO:0000259" key="3">
    <source>
        <dbReference type="SMART" id="SM00769"/>
    </source>
</evidence>
<name>A0A1W0DBG2_9NEIS</name>
<dbReference type="SMART" id="SM00769">
    <property type="entry name" value="WHy"/>
    <property type="match status" value="1"/>
</dbReference>
<proteinExistence type="predicted"/>
<dbReference type="GO" id="GO:0009269">
    <property type="term" value="P:response to desiccation"/>
    <property type="evidence" value="ECO:0007669"/>
    <property type="project" value="InterPro"/>
</dbReference>
<dbReference type="Proteomes" id="UP000192721">
    <property type="component" value="Unassembled WGS sequence"/>
</dbReference>